<evidence type="ECO:0000313" key="1">
    <source>
        <dbReference type="EMBL" id="CAD8206041.1"/>
    </source>
</evidence>
<organism evidence="1 2">
    <name type="scientific">Paramecium octaurelia</name>
    <dbReference type="NCBI Taxonomy" id="43137"/>
    <lineage>
        <taxon>Eukaryota</taxon>
        <taxon>Sar</taxon>
        <taxon>Alveolata</taxon>
        <taxon>Ciliophora</taxon>
        <taxon>Intramacronucleata</taxon>
        <taxon>Oligohymenophorea</taxon>
        <taxon>Peniculida</taxon>
        <taxon>Parameciidae</taxon>
        <taxon>Paramecium</taxon>
    </lineage>
</organism>
<dbReference type="AlphaFoldDB" id="A0A8S1XWY0"/>
<dbReference type="Proteomes" id="UP000683925">
    <property type="component" value="Unassembled WGS sequence"/>
</dbReference>
<reference evidence="1" key="1">
    <citation type="submission" date="2021-01" db="EMBL/GenBank/DDBJ databases">
        <authorList>
            <consortium name="Genoscope - CEA"/>
            <person name="William W."/>
        </authorList>
    </citation>
    <scope>NUCLEOTIDE SEQUENCE</scope>
</reference>
<name>A0A8S1XWY0_PAROT</name>
<dbReference type="EMBL" id="CAJJDP010000138">
    <property type="protein sequence ID" value="CAD8206041.1"/>
    <property type="molecule type" value="Genomic_DNA"/>
</dbReference>
<protein>
    <submittedName>
        <fullName evidence="1">Uncharacterized protein</fullName>
    </submittedName>
</protein>
<accession>A0A8S1XWY0</accession>
<evidence type="ECO:0000313" key="2">
    <source>
        <dbReference type="Proteomes" id="UP000683925"/>
    </source>
</evidence>
<keyword evidence="2" id="KW-1185">Reference proteome</keyword>
<proteinExistence type="predicted"/>
<sequence>MTQIRIIQTLKFNRFRNAINMKYNVMYINDITYQCNQINLIIKY</sequence>
<comment type="caution">
    <text evidence="1">The sequence shown here is derived from an EMBL/GenBank/DDBJ whole genome shotgun (WGS) entry which is preliminary data.</text>
</comment>
<gene>
    <name evidence="1" type="ORF">POCTA_138.1.T1370011</name>
</gene>